<dbReference type="EMBL" id="KE356561">
    <property type="protein sequence ID" value="ERG93822.1"/>
    <property type="molecule type" value="Genomic_DNA"/>
</dbReference>
<gene>
    <name evidence="2" type="ORF">J07HQW2_00256</name>
</gene>
<dbReference type="SMART" id="SM00091">
    <property type="entry name" value="PAS"/>
    <property type="match status" value="1"/>
</dbReference>
<dbReference type="AlphaFoldDB" id="U1PJI4"/>
<dbReference type="GO" id="GO:0016301">
    <property type="term" value="F:kinase activity"/>
    <property type="evidence" value="ECO:0007669"/>
    <property type="project" value="UniProtKB-KW"/>
</dbReference>
<organism evidence="2 3">
    <name type="scientific">Haloquadratum walsbyi J07HQW2</name>
    <dbReference type="NCBI Taxonomy" id="1238425"/>
    <lineage>
        <taxon>Archaea</taxon>
        <taxon>Methanobacteriati</taxon>
        <taxon>Methanobacteriota</taxon>
        <taxon>Stenosarchaea group</taxon>
        <taxon>Halobacteria</taxon>
        <taxon>Halobacteriales</taxon>
        <taxon>Haloferacaceae</taxon>
        <taxon>Haloquadratum</taxon>
    </lineage>
</organism>
<name>U1PJI4_9EURY</name>
<dbReference type="InterPro" id="IPR013656">
    <property type="entry name" value="PAS_4"/>
</dbReference>
<dbReference type="eggNOG" id="arCOG02333">
    <property type="taxonomic scope" value="Archaea"/>
</dbReference>
<protein>
    <submittedName>
        <fullName evidence="2">PAS sensor histidine kinase</fullName>
    </submittedName>
</protein>
<dbReference type="Pfam" id="PF08448">
    <property type="entry name" value="PAS_4"/>
    <property type="match status" value="1"/>
</dbReference>
<dbReference type="CDD" id="cd00130">
    <property type="entry name" value="PAS"/>
    <property type="match status" value="1"/>
</dbReference>
<dbReference type="PROSITE" id="PS50112">
    <property type="entry name" value="PAS"/>
    <property type="match status" value="1"/>
</dbReference>
<dbReference type="SUPFAM" id="SSF55781">
    <property type="entry name" value="GAF domain-like"/>
    <property type="match status" value="1"/>
</dbReference>
<reference evidence="2 3" key="1">
    <citation type="journal article" date="2013" name="PLoS ONE">
        <title>Assembly-driven community genomics of a hypersaline microbial ecosystem.</title>
        <authorList>
            <person name="Podell S."/>
            <person name="Ugalde J.A."/>
            <person name="Narasingarao P."/>
            <person name="Banfield J.F."/>
            <person name="Heidelberg K.B."/>
            <person name="Allen E.E."/>
        </authorList>
    </citation>
    <scope>NUCLEOTIDE SEQUENCE [LARGE SCALE GENOMIC DNA]</scope>
    <source>
        <strain evidence="3">J07HQW2</strain>
    </source>
</reference>
<keyword evidence="2" id="KW-0808">Transferase</keyword>
<evidence type="ECO:0000259" key="1">
    <source>
        <dbReference type="PROSITE" id="PS50112"/>
    </source>
</evidence>
<feature type="non-terminal residue" evidence="2">
    <location>
        <position position="417"/>
    </location>
</feature>
<proteinExistence type="predicted"/>
<dbReference type="NCBIfam" id="TIGR00229">
    <property type="entry name" value="sensory_box"/>
    <property type="match status" value="1"/>
</dbReference>
<evidence type="ECO:0000313" key="3">
    <source>
        <dbReference type="Proteomes" id="UP000030710"/>
    </source>
</evidence>
<dbReference type="Proteomes" id="UP000030710">
    <property type="component" value="Unassembled WGS sequence"/>
</dbReference>
<dbReference type="Gene3D" id="3.30.450.20">
    <property type="entry name" value="PAS domain"/>
    <property type="match status" value="1"/>
</dbReference>
<feature type="domain" description="PAS" evidence="1">
    <location>
        <begin position="137"/>
        <end position="199"/>
    </location>
</feature>
<sequence length="417" mass="43876">MRVLLHHSPCPLVRFSADLARAHGDAAAAVGHTIELAEAALDHPIVSVHVCDPVNGTTTVVDSSVDWSTLAADPLRAELLVPVDRAHLLAVGTTDRDGFDDAAVTVAEGLAATLETALARIDRCRPPVVDDLVGASFDQSDEAAFVSAPDGTLIAVNRTALELTGREREELLGSNLSVLCRAGATEAVCEQLDRAATGASELCRATICRADGEERSVEFASHPVETNGSTYVHTTAHVLSTPSGDGARRLTALSQLTADLLDVHTQAEACDAGVEAVAAGTGTDSVHMYCWNDAAGALERIAAAADGVGAVPETVTPDDSAFWQAFATQEREWFVDDTGIPTLAVPINPCGLVVVAGTGPLARPDVAEFVGSVANSVAVAIQQTKHRMRADELSEEARDRETTISRTEEYLTRWCRA</sequence>
<dbReference type="SUPFAM" id="SSF55785">
    <property type="entry name" value="PYP-like sensor domain (PAS domain)"/>
    <property type="match status" value="1"/>
</dbReference>
<evidence type="ECO:0000313" key="2">
    <source>
        <dbReference type="EMBL" id="ERG93822.1"/>
    </source>
</evidence>
<dbReference type="HOGENOM" id="CLU_659738_0_0_2"/>
<accession>U1PJI4</accession>
<keyword evidence="2" id="KW-0418">Kinase</keyword>
<dbReference type="InterPro" id="IPR035965">
    <property type="entry name" value="PAS-like_dom_sf"/>
</dbReference>
<dbReference type="InterPro" id="IPR000014">
    <property type="entry name" value="PAS"/>
</dbReference>